<keyword evidence="4" id="KW-1185">Reference proteome</keyword>
<dbReference type="CDD" id="cd00118">
    <property type="entry name" value="LysM"/>
    <property type="match status" value="1"/>
</dbReference>
<organism evidence="3 4">
    <name type="scientific">Macrolepiota fuliginosa MF-IS2</name>
    <dbReference type="NCBI Taxonomy" id="1400762"/>
    <lineage>
        <taxon>Eukaryota</taxon>
        <taxon>Fungi</taxon>
        <taxon>Dikarya</taxon>
        <taxon>Basidiomycota</taxon>
        <taxon>Agaricomycotina</taxon>
        <taxon>Agaricomycetes</taxon>
        <taxon>Agaricomycetidae</taxon>
        <taxon>Agaricales</taxon>
        <taxon>Agaricineae</taxon>
        <taxon>Agaricaceae</taxon>
        <taxon>Macrolepiota</taxon>
    </lineage>
</organism>
<name>A0A9P5X8P1_9AGAR</name>
<dbReference type="InterPro" id="IPR036779">
    <property type="entry name" value="LysM_dom_sf"/>
</dbReference>
<dbReference type="OrthoDB" id="5985073at2759"/>
<dbReference type="InterPro" id="IPR018392">
    <property type="entry name" value="LysM"/>
</dbReference>
<gene>
    <name evidence="3" type="ORF">P691DRAFT_761414</name>
</gene>
<keyword evidence="1" id="KW-0732">Signal</keyword>
<sequence length="95" mass="9864">MLTSTLFAIVCAVITPVRGIPQSQSPGAACQAEEQAYTVQAGDTCFTIGRRLGVFPNTIIHANQPAINADCTNLLPDQMICIPASTVTTGSITGV</sequence>
<evidence type="ECO:0000313" key="4">
    <source>
        <dbReference type="Proteomes" id="UP000807342"/>
    </source>
</evidence>
<dbReference type="SUPFAM" id="SSF54106">
    <property type="entry name" value="LysM domain"/>
    <property type="match status" value="1"/>
</dbReference>
<protein>
    <submittedName>
        <fullName evidence="3">Carbohydrate-binding module family 50 protein</fullName>
    </submittedName>
</protein>
<accession>A0A9P5X8P1</accession>
<dbReference type="EMBL" id="MU151233">
    <property type="protein sequence ID" value="KAF9446687.1"/>
    <property type="molecule type" value="Genomic_DNA"/>
</dbReference>
<dbReference type="Pfam" id="PF01476">
    <property type="entry name" value="LysM"/>
    <property type="match status" value="1"/>
</dbReference>
<dbReference type="PROSITE" id="PS51782">
    <property type="entry name" value="LYSM"/>
    <property type="match status" value="1"/>
</dbReference>
<comment type="caution">
    <text evidence="3">The sequence shown here is derived from an EMBL/GenBank/DDBJ whole genome shotgun (WGS) entry which is preliminary data.</text>
</comment>
<feature type="signal peptide" evidence="1">
    <location>
        <begin position="1"/>
        <end position="19"/>
    </location>
</feature>
<dbReference type="Proteomes" id="UP000807342">
    <property type="component" value="Unassembled WGS sequence"/>
</dbReference>
<evidence type="ECO:0000259" key="2">
    <source>
        <dbReference type="PROSITE" id="PS51782"/>
    </source>
</evidence>
<feature type="domain" description="LysM" evidence="2">
    <location>
        <begin position="35"/>
        <end position="82"/>
    </location>
</feature>
<dbReference type="SMART" id="SM00257">
    <property type="entry name" value="LysM"/>
    <property type="match status" value="1"/>
</dbReference>
<dbReference type="Gene3D" id="3.10.350.10">
    <property type="entry name" value="LysM domain"/>
    <property type="match status" value="1"/>
</dbReference>
<evidence type="ECO:0000256" key="1">
    <source>
        <dbReference type="SAM" id="SignalP"/>
    </source>
</evidence>
<evidence type="ECO:0000313" key="3">
    <source>
        <dbReference type="EMBL" id="KAF9446687.1"/>
    </source>
</evidence>
<dbReference type="AlphaFoldDB" id="A0A9P5X8P1"/>
<feature type="chain" id="PRO_5040173300" evidence="1">
    <location>
        <begin position="20"/>
        <end position="95"/>
    </location>
</feature>
<reference evidence="3" key="1">
    <citation type="submission" date="2020-11" db="EMBL/GenBank/DDBJ databases">
        <authorList>
            <consortium name="DOE Joint Genome Institute"/>
            <person name="Ahrendt S."/>
            <person name="Riley R."/>
            <person name="Andreopoulos W."/>
            <person name="Labutti K."/>
            <person name="Pangilinan J."/>
            <person name="Ruiz-Duenas F.J."/>
            <person name="Barrasa J.M."/>
            <person name="Sanchez-Garcia M."/>
            <person name="Camarero S."/>
            <person name="Miyauchi S."/>
            <person name="Serrano A."/>
            <person name="Linde D."/>
            <person name="Babiker R."/>
            <person name="Drula E."/>
            <person name="Ayuso-Fernandez I."/>
            <person name="Pacheco R."/>
            <person name="Padilla G."/>
            <person name="Ferreira P."/>
            <person name="Barriuso J."/>
            <person name="Kellner H."/>
            <person name="Castanera R."/>
            <person name="Alfaro M."/>
            <person name="Ramirez L."/>
            <person name="Pisabarro A.G."/>
            <person name="Kuo A."/>
            <person name="Tritt A."/>
            <person name="Lipzen A."/>
            <person name="He G."/>
            <person name="Yan M."/>
            <person name="Ng V."/>
            <person name="Cullen D."/>
            <person name="Martin F."/>
            <person name="Rosso M.-N."/>
            <person name="Henrissat B."/>
            <person name="Hibbett D."/>
            <person name="Martinez A.T."/>
            <person name="Grigoriev I.V."/>
        </authorList>
    </citation>
    <scope>NUCLEOTIDE SEQUENCE</scope>
    <source>
        <strain evidence="3">MF-IS2</strain>
    </source>
</reference>
<proteinExistence type="predicted"/>